<reference evidence="3 4" key="1">
    <citation type="journal article" date="2014" name="Genome Biol. Evol.">
        <title>The secreted proteins of Achlya hypogyna and Thraustotheca clavata identify the ancestral oomycete secretome and reveal gene acquisitions by horizontal gene transfer.</title>
        <authorList>
            <person name="Misner I."/>
            <person name="Blouin N."/>
            <person name="Leonard G."/>
            <person name="Richards T.A."/>
            <person name="Lane C.E."/>
        </authorList>
    </citation>
    <scope>NUCLEOTIDE SEQUENCE [LARGE SCALE GENOMIC DNA]</scope>
    <source>
        <strain evidence="3 4">ATCC 48635</strain>
    </source>
</reference>
<evidence type="ECO:0000256" key="2">
    <source>
        <dbReference type="ARBA" id="ARBA00022842"/>
    </source>
</evidence>
<dbReference type="Proteomes" id="UP000243579">
    <property type="component" value="Unassembled WGS sequence"/>
</dbReference>
<dbReference type="GO" id="GO:0032259">
    <property type="term" value="P:methylation"/>
    <property type="evidence" value="ECO:0007669"/>
    <property type="project" value="UniProtKB-KW"/>
</dbReference>
<dbReference type="Gene3D" id="1.10.1200.270">
    <property type="entry name" value="Methyltransferase, alpha-helical capping domain"/>
    <property type="match status" value="1"/>
</dbReference>
<comment type="caution">
    <text evidence="3">The sequence shown here is derived from an EMBL/GenBank/DDBJ whole genome shotgun (WGS) entry which is preliminary data.</text>
</comment>
<keyword evidence="4" id="KW-1185">Reference proteome</keyword>
<name>A0A1V9ZU42_ACHHY</name>
<keyword evidence="3" id="KW-0489">Methyltransferase</keyword>
<keyword evidence="1" id="KW-0479">Metal-binding</keyword>
<dbReference type="SUPFAM" id="SSF53335">
    <property type="entry name" value="S-adenosyl-L-methionine-dependent methyltransferases"/>
    <property type="match status" value="1"/>
</dbReference>
<dbReference type="AlphaFoldDB" id="A0A1V9ZU42"/>
<keyword evidence="2" id="KW-0460">Magnesium</keyword>
<dbReference type="Pfam" id="PF03492">
    <property type="entry name" value="Methyltransf_7"/>
    <property type="match status" value="1"/>
</dbReference>
<evidence type="ECO:0000313" key="4">
    <source>
        <dbReference type="Proteomes" id="UP000243579"/>
    </source>
</evidence>
<accession>A0A1V9ZU42</accession>
<dbReference type="InterPro" id="IPR029063">
    <property type="entry name" value="SAM-dependent_MTases_sf"/>
</dbReference>
<organism evidence="3 4">
    <name type="scientific">Achlya hypogyna</name>
    <name type="common">Oomycete</name>
    <name type="synonym">Protoachlya hypogyna</name>
    <dbReference type="NCBI Taxonomy" id="1202772"/>
    <lineage>
        <taxon>Eukaryota</taxon>
        <taxon>Sar</taxon>
        <taxon>Stramenopiles</taxon>
        <taxon>Oomycota</taxon>
        <taxon>Saprolegniomycetes</taxon>
        <taxon>Saprolegniales</taxon>
        <taxon>Achlyaceae</taxon>
        <taxon>Achlya</taxon>
    </lineage>
</organism>
<evidence type="ECO:0000313" key="3">
    <source>
        <dbReference type="EMBL" id="OQS01499.1"/>
    </source>
</evidence>
<dbReference type="InterPro" id="IPR042086">
    <property type="entry name" value="MeTrfase_capping"/>
</dbReference>
<dbReference type="PANTHER" id="PTHR31009">
    <property type="entry name" value="S-ADENOSYL-L-METHIONINE:CARBOXYL METHYLTRANSFERASE FAMILY PROTEIN"/>
    <property type="match status" value="1"/>
</dbReference>
<dbReference type="EMBL" id="JNBR01000006">
    <property type="protein sequence ID" value="OQS01499.1"/>
    <property type="molecule type" value="Genomic_DNA"/>
</dbReference>
<dbReference type="OrthoDB" id="68782at2759"/>
<protein>
    <submittedName>
        <fullName evidence="3">SAM dependent carboxyl methyltransferase</fullName>
    </submittedName>
</protein>
<dbReference type="Gene3D" id="3.40.50.150">
    <property type="entry name" value="Vaccinia Virus protein VP39"/>
    <property type="match status" value="1"/>
</dbReference>
<sequence>MLTAKSCNDDFTRNHCVMQGKGAYNRTAVVQMTLVDYTAHLLERHMTRFVAAMAPAPCMTLRIADLGASEGRNSVALISLLLQQLEAALPTDIDREYMVFHEDLPENDFDSLLATVNSPASYAHATPHVYTSVIAKSFYERLVPANSIDIFVSYISLHWLSIIPVTLPGNYMALNAPTRAALPDVYARWKAQGHADWVRFLRLRGVELADNGVMCITMAGYADNVIQTAWADVVPRALAECVRLGTLSQVSMDKMTLGGYLRTCDEVRAGVAEVPEFELHECEMIDMPLAVPSAQAGAAFMVATTTPSVVAAMSDVERTDPAFHAMFEAQLALQFDRLVTIDGVSKPIYAHLAMRYLYCALSRRPRIECKAV</sequence>
<dbReference type="InterPro" id="IPR005299">
    <property type="entry name" value="MeTrfase_7"/>
</dbReference>
<evidence type="ECO:0000256" key="1">
    <source>
        <dbReference type="ARBA" id="ARBA00022723"/>
    </source>
</evidence>
<keyword evidence="3" id="KW-0808">Transferase</keyword>
<gene>
    <name evidence="3" type="ORF">ACHHYP_00678</name>
</gene>
<proteinExistence type="predicted"/>
<dbReference type="GO" id="GO:0046872">
    <property type="term" value="F:metal ion binding"/>
    <property type="evidence" value="ECO:0007669"/>
    <property type="project" value="UniProtKB-KW"/>
</dbReference>
<dbReference type="GO" id="GO:0008168">
    <property type="term" value="F:methyltransferase activity"/>
    <property type="evidence" value="ECO:0007669"/>
    <property type="project" value="UniProtKB-KW"/>
</dbReference>